<name>A0A6C0G2K9_9BACL</name>
<evidence type="ECO:0000313" key="1">
    <source>
        <dbReference type="EMBL" id="QHT61469.1"/>
    </source>
</evidence>
<dbReference type="SUPFAM" id="SSF48239">
    <property type="entry name" value="Terpenoid cyclases/Protein prenyltransferases"/>
    <property type="match status" value="1"/>
</dbReference>
<protein>
    <recommendedName>
        <fullName evidence="3">Prenyltransferase</fullName>
    </recommendedName>
</protein>
<keyword evidence="2" id="KW-1185">Reference proteome</keyword>
<sequence>MSNSQIVEQAKEFLYGNARLLDRKRYEYHFEGGTKAGVIQALRAYRNTDGGFGNALESDIRCPFSQPVPTEVALLIMEEVDGFDAEIIRGIAEYMRSLTLPGGGVPFVLRSAAEYAHAPWWKTESDDRPSMNPTGRIMGLLYKQQALPEIVHEAWFVRNAAYVWSAMANEAPEGFHDAVQWIAFLENVPDAARREAYLTKLDAYLTRPETIERDPFAGGYVQKVLDWCPDPKSYPRKFVNDDVLARHLDMLAGTQQADGGWPISWEAPSKGAELEWRGWVTVERLRTLRAYGVI</sequence>
<reference evidence="1 2" key="1">
    <citation type="submission" date="2020-01" db="EMBL/GenBank/DDBJ databases">
        <title>Paenibacillus sp. nov., isolated from tomato rhizosphere.</title>
        <authorList>
            <person name="Weon H.-Y."/>
            <person name="Lee S.A."/>
        </authorList>
    </citation>
    <scope>NUCLEOTIDE SEQUENCE [LARGE SCALE GENOMIC DNA]</scope>
    <source>
        <strain evidence="1 2">12200R-189</strain>
    </source>
</reference>
<dbReference type="KEGG" id="plyc:GXP70_16865"/>
<dbReference type="EMBL" id="CP048209">
    <property type="protein sequence ID" value="QHT61469.1"/>
    <property type="molecule type" value="Genomic_DNA"/>
</dbReference>
<dbReference type="Proteomes" id="UP000476064">
    <property type="component" value="Chromosome"/>
</dbReference>
<organism evidence="1 2">
    <name type="scientific">Paenibacillus lycopersici</name>
    <dbReference type="NCBI Taxonomy" id="2704462"/>
    <lineage>
        <taxon>Bacteria</taxon>
        <taxon>Bacillati</taxon>
        <taxon>Bacillota</taxon>
        <taxon>Bacilli</taxon>
        <taxon>Bacillales</taxon>
        <taxon>Paenibacillaceae</taxon>
        <taxon>Paenibacillus</taxon>
    </lineage>
</organism>
<dbReference type="RefSeq" id="WP_162357908.1">
    <property type="nucleotide sequence ID" value="NZ_CP048209.1"/>
</dbReference>
<gene>
    <name evidence="1" type="ORF">GXP70_16865</name>
</gene>
<accession>A0A6C0G2K9</accession>
<dbReference type="AlphaFoldDB" id="A0A6C0G2K9"/>
<evidence type="ECO:0008006" key="3">
    <source>
        <dbReference type="Google" id="ProtNLM"/>
    </source>
</evidence>
<dbReference type="InterPro" id="IPR008930">
    <property type="entry name" value="Terpenoid_cyclase/PrenylTrfase"/>
</dbReference>
<evidence type="ECO:0000313" key="2">
    <source>
        <dbReference type="Proteomes" id="UP000476064"/>
    </source>
</evidence>
<proteinExistence type="predicted"/>